<evidence type="ECO:0000313" key="3">
    <source>
        <dbReference type="EMBL" id="TFV96620.1"/>
    </source>
</evidence>
<feature type="transmembrane region" description="Helical" evidence="2">
    <location>
        <begin position="47"/>
        <end position="68"/>
    </location>
</feature>
<dbReference type="RefSeq" id="WP_135120600.1">
    <property type="nucleotide sequence ID" value="NZ_SPQZ01000004.1"/>
</dbReference>
<gene>
    <name evidence="3" type="ORF">E4M00_11060</name>
</gene>
<keyword evidence="2" id="KW-1133">Transmembrane helix</keyword>
<evidence type="ECO:0000256" key="1">
    <source>
        <dbReference type="SAM" id="MobiDB-lite"/>
    </source>
</evidence>
<name>A0A4Y9QWR5_9MICO</name>
<evidence type="ECO:0000313" key="4">
    <source>
        <dbReference type="Proteomes" id="UP000298127"/>
    </source>
</evidence>
<feature type="compositionally biased region" description="Low complexity" evidence="1">
    <location>
        <begin position="7"/>
        <end position="39"/>
    </location>
</feature>
<reference evidence="3 4" key="1">
    <citation type="journal article" date="2018" name="J. Microbiol.">
        <title>Leifsonia flava sp. nov., a novel actinobacterium isolated from the rhizosphere of Aquilegia viridiflora.</title>
        <authorList>
            <person name="Cai Y."/>
            <person name="Tao W.Z."/>
            <person name="Ma Y.J."/>
            <person name="Cheng J."/>
            <person name="Zhang M.Y."/>
            <person name="Zhang Y.X."/>
        </authorList>
    </citation>
    <scope>NUCLEOTIDE SEQUENCE [LARGE SCALE GENOMIC DNA]</scope>
    <source>
        <strain evidence="3 4">SYP-B2174</strain>
    </source>
</reference>
<evidence type="ECO:0000256" key="2">
    <source>
        <dbReference type="SAM" id="Phobius"/>
    </source>
</evidence>
<keyword evidence="4" id="KW-1185">Reference proteome</keyword>
<proteinExistence type="predicted"/>
<dbReference type="EMBL" id="SPQZ01000004">
    <property type="protein sequence ID" value="TFV96620.1"/>
    <property type="molecule type" value="Genomic_DNA"/>
</dbReference>
<dbReference type="Proteomes" id="UP000298127">
    <property type="component" value="Unassembled WGS sequence"/>
</dbReference>
<dbReference type="AlphaFoldDB" id="A0A4Y9QWR5"/>
<feature type="region of interest" description="Disordered" evidence="1">
    <location>
        <begin position="1"/>
        <end position="39"/>
    </location>
</feature>
<keyword evidence="2" id="KW-0812">Transmembrane</keyword>
<accession>A0A4Y9QWR5</accession>
<comment type="caution">
    <text evidence="3">The sequence shown here is derived from an EMBL/GenBank/DDBJ whole genome shotgun (WGS) entry which is preliminary data.</text>
</comment>
<protein>
    <submittedName>
        <fullName evidence="3">Uncharacterized protein</fullName>
    </submittedName>
</protein>
<feature type="transmembrane region" description="Helical" evidence="2">
    <location>
        <begin position="88"/>
        <end position="109"/>
    </location>
</feature>
<sequence>MSTDSNPTTPYDFDPTATDAAAPDAATTTLGSPAPAASVPAGPVIRWAAIVWGLALAAIASVLLVIVTDLERRQDFSSWLETLTPGTFALYAVLALGGLLLVAGLAGILRRATRSRPVR</sequence>
<organism evidence="3 4">
    <name type="scientific">Orlajensenia leifsoniae</name>
    <dbReference type="NCBI Taxonomy" id="2561933"/>
    <lineage>
        <taxon>Bacteria</taxon>
        <taxon>Bacillati</taxon>
        <taxon>Actinomycetota</taxon>
        <taxon>Actinomycetes</taxon>
        <taxon>Micrococcales</taxon>
        <taxon>Microbacteriaceae</taxon>
        <taxon>Orlajensenia</taxon>
    </lineage>
</organism>
<keyword evidence="2" id="KW-0472">Membrane</keyword>